<dbReference type="EMBL" id="CABFNO020001446">
    <property type="protein sequence ID" value="CAG9988165.1"/>
    <property type="molecule type" value="Genomic_DNA"/>
</dbReference>
<dbReference type="InterPro" id="IPR005152">
    <property type="entry name" value="Lipase_secreted"/>
</dbReference>
<dbReference type="InterPro" id="IPR029058">
    <property type="entry name" value="AB_hydrolase_fold"/>
</dbReference>
<gene>
    <name evidence="3" type="ORF">CBYS24578_00017735</name>
</gene>
<organism evidence="3 4">
    <name type="scientific">Clonostachys byssicola</name>
    <dbReference type="NCBI Taxonomy" id="160290"/>
    <lineage>
        <taxon>Eukaryota</taxon>
        <taxon>Fungi</taxon>
        <taxon>Dikarya</taxon>
        <taxon>Ascomycota</taxon>
        <taxon>Pezizomycotina</taxon>
        <taxon>Sordariomycetes</taxon>
        <taxon>Hypocreomycetidae</taxon>
        <taxon>Hypocreales</taxon>
        <taxon>Bionectriaceae</taxon>
        <taxon>Clonostachys</taxon>
    </lineage>
</organism>
<dbReference type="Pfam" id="PF03583">
    <property type="entry name" value="LIP"/>
    <property type="match status" value="1"/>
</dbReference>
<proteinExistence type="predicted"/>
<dbReference type="Gene3D" id="3.40.50.1820">
    <property type="entry name" value="alpha/beta hydrolase"/>
    <property type="match status" value="1"/>
</dbReference>
<keyword evidence="1" id="KW-0378">Hydrolase</keyword>
<dbReference type="GO" id="GO:0016042">
    <property type="term" value="P:lipid catabolic process"/>
    <property type="evidence" value="ECO:0007669"/>
    <property type="project" value="InterPro"/>
</dbReference>
<evidence type="ECO:0000256" key="2">
    <source>
        <dbReference type="SAM" id="SignalP"/>
    </source>
</evidence>
<dbReference type="GO" id="GO:0004806">
    <property type="term" value="F:triacylglycerol lipase activity"/>
    <property type="evidence" value="ECO:0007669"/>
    <property type="project" value="InterPro"/>
</dbReference>
<accession>A0A9N9UDP8</accession>
<sequence>MIVSTLLLLLLPVASAVGGPNFSIIDTPSGPLLPSNDPFYMSEPANLSAYSLGDLIRIRAAPGNLSAMFNASAVYNIIYRTEDSLGHPLWSFSTVFSPLNPYSSTPTSNHSQYGAFSKSKGTAFLSYQLPYNTPNVDCSVSVLMYDPTQIATLGDVTAALQRGWFVSVPDFEGPFAASTAGALEGKAILDGVRAVYSLAALDGSQLAGLEPLGLDAAHASFSLWGYSGGAISSGWAGEMQPYYAPDLQPYFAGLAIGGMPPGFVATADLLDGTSSAGLLPNALLGLTQQFPAAREFLVSSLKQEKSQDFLAALNMSALQAFVAFYNQSIFDYFVNGRDDFTHPILTSLYDGQYDLRFKGIPSVPVFAYKAIGDQFSSIQLSDQLITEYCDGGAVVLYERNTVGEHLSELQNGHSRSLDWLDSLFNGTHAEIYGTSGCVIKNVTVVDPNGPPLAQL</sequence>
<dbReference type="PANTHER" id="PTHR34853:SF5">
    <property type="entry name" value="LIP-DOMAIN-CONTAINING PROTEIN-RELATED"/>
    <property type="match status" value="1"/>
</dbReference>
<evidence type="ECO:0000313" key="3">
    <source>
        <dbReference type="EMBL" id="CAG9988165.1"/>
    </source>
</evidence>
<keyword evidence="2" id="KW-0732">Signal</keyword>
<dbReference type="PANTHER" id="PTHR34853">
    <property type="match status" value="1"/>
</dbReference>
<reference evidence="4" key="1">
    <citation type="submission" date="2019-06" db="EMBL/GenBank/DDBJ databases">
        <authorList>
            <person name="Broberg M."/>
        </authorList>
    </citation>
    <scope>NUCLEOTIDE SEQUENCE [LARGE SCALE GENOMIC DNA]</scope>
</reference>
<evidence type="ECO:0000313" key="4">
    <source>
        <dbReference type="Proteomes" id="UP000754883"/>
    </source>
</evidence>
<feature type="chain" id="PRO_5040328914" description="LIP-domain-containing protein" evidence="2">
    <location>
        <begin position="17"/>
        <end position="455"/>
    </location>
</feature>
<reference evidence="3 4" key="2">
    <citation type="submission" date="2021-10" db="EMBL/GenBank/DDBJ databases">
        <authorList>
            <person name="Piombo E."/>
        </authorList>
    </citation>
    <scope>NUCLEOTIDE SEQUENCE [LARGE SCALE GENOMIC DNA]</scope>
</reference>
<feature type="signal peptide" evidence="2">
    <location>
        <begin position="1"/>
        <end position="16"/>
    </location>
</feature>
<dbReference type="OrthoDB" id="2373480at2759"/>
<dbReference type="Gene3D" id="1.10.260.130">
    <property type="match status" value="1"/>
</dbReference>
<comment type="caution">
    <text evidence="3">The sequence shown here is derived from an EMBL/GenBank/DDBJ whole genome shotgun (WGS) entry which is preliminary data.</text>
</comment>
<dbReference type="AlphaFoldDB" id="A0A9N9UDP8"/>
<keyword evidence="4" id="KW-1185">Reference proteome</keyword>
<evidence type="ECO:0000256" key="1">
    <source>
        <dbReference type="ARBA" id="ARBA00022801"/>
    </source>
</evidence>
<protein>
    <recommendedName>
        <fullName evidence="5">LIP-domain-containing protein</fullName>
    </recommendedName>
</protein>
<name>A0A9N9UDP8_9HYPO</name>
<evidence type="ECO:0008006" key="5">
    <source>
        <dbReference type="Google" id="ProtNLM"/>
    </source>
</evidence>
<dbReference type="Proteomes" id="UP000754883">
    <property type="component" value="Unassembled WGS sequence"/>
</dbReference>